<dbReference type="Proteomes" id="UP001154322">
    <property type="component" value="Unassembled WGS sequence"/>
</dbReference>
<protein>
    <submittedName>
        <fullName evidence="3">Copper amine oxidase N-terminal domain-containing protein</fullName>
    </submittedName>
</protein>
<reference evidence="3" key="1">
    <citation type="submission" date="2022-06" db="EMBL/GenBank/DDBJ databases">
        <authorList>
            <person name="Dietemann V."/>
            <person name="Ory F."/>
            <person name="Dainat B."/>
            <person name="Oberhansli S."/>
        </authorList>
    </citation>
    <scope>NUCLEOTIDE SEQUENCE</scope>
    <source>
        <strain evidence="3">Ena-SAMPLE-TAB-26-04-2022-14:26:32:270-5432</strain>
    </source>
</reference>
<organism evidence="3 4">
    <name type="scientific">Paenibacillus melissococcoides</name>
    <dbReference type="NCBI Taxonomy" id="2912268"/>
    <lineage>
        <taxon>Bacteria</taxon>
        <taxon>Bacillati</taxon>
        <taxon>Bacillota</taxon>
        <taxon>Bacilli</taxon>
        <taxon>Bacillales</taxon>
        <taxon>Paenibacillaceae</taxon>
        <taxon>Paenibacillus</taxon>
    </lineage>
</organism>
<evidence type="ECO:0000313" key="3">
    <source>
        <dbReference type="EMBL" id="CAH8248451.1"/>
    </source>
</evidence>
<dbReference type="InterPro" id="IPR012854">
    <property type="entry name" value="Cu_amine_oxidase-like_N"/>
</dbReference>
<dbReference type="SUPFAM" id="SSF55383">
    <property type="entry name" value="Copper amine oxidase, domain N"/>
    <property type="match status" value="1"/>
</dbReference>
<dbReference type="InterPro" id="IPR036582">
    <property type="entry name" value="Mao_N_sf"/>
</dbReference>
<proteinExistence type="predicted"/>
<evidence type="ECO:0000313" key="4">
    <source>
        <dbReference type="Proteomes" id="UP001154322"/>
    </source>
</evidence>
<feature type="chain" id="PRO_5046452095" evidence="1">
    <location>
        <begin position="24"/>
        <end position="295"/>
    </location>
</feature>
<dbReference type="Gene3D" id="3.30.457.10">
    <property type="entry name" value="Copper amine oxidase-like, N-terminal domain"/>
    <property type="match status" value="2"/>
</dbReference>
<evidence type="ECO:0000259" key="2">
    <source>
        <dbReference type="Pfam" id="PF07833"/>
    </source>
</evidence>
<name>A0ABN8UB83_9BACL</name>
<sequence length="295" mass="33046">MKLKKLIVTALVFGLTISSSVAAAPRYSYDVTVKVNKVEMKSDVKPFIDTTTNRTYVPIRFVSQALGEKVEWNNKTKTVTVKTAAGSKIELSRGQRVAVVNGVKQSIDAPAMEVSNRVMVPLRFISEQIGAKVDLKKEKGWSFVDIYYADAPTPGTEKPDSNKPKPNGPYVGFELDPKYKSLAPYLFKNNMRIDKGELVFTVPKLERSGASFLDWGKNEELKQGKEYRYKLGNNGYVGFYLAHEDETLEGYFVYLSSSNKDLKGQFDDVKSDVIVVNNLKNKRTASPLAEVVKKF</sequence>
<evidence type="ECO:0000256" key="1">
    <source>
        <dbReference type="SAM" id="SignalP"/>
    </source>
</evidence>
<feature type="domain" description="Copper amine oxidase-like N-terminal" evidence="2">
    <location>
        <begin position="34"/>
        <end position="139"/>
    </location>
</feature>
<gene>
    <name evidence="3" type="ORF">WJ0W_007119</name>
</gene>
<accession>A0ABN8UB83</accession>
<dbReference type="Pfam" id="PF07833">
    <property type="entry name" value="Cu_amine_oxidN1"/>
    <property type="match status" value="1"/>
</dbReference>
<keyword evidence="4" id="KW-1185">Reference proteome</keyword>
<feature type="signal peptide" evidence="1">
    <location>
        <begin position="1"/>
        <end position="23"/>
    </location>
</feature>
<keyword evidence="1" id="KW-0732">Signal</keyword>
<comment type="caution">
    <text evidence="3">The sequence shown here is derived from an EMBL/GenBank/DDBJ whole genome shotgun (WGS) entry which is preliminary data.</text>
</comment>
<dbReference type="RefSeq" id="WP_261948824.1">
    <property type="nucleotide sequence ID" value="NZ_CALYLO010000010.1"/>
</dbReference>
<dbReference type="EMBL" id="CALYLO010000010">
    <property type="protein sequence ID" value="CAH8248451.1"/>
    <property type="molecule type" value="Genomic_DNA"/>
</dbReference>